<name>U5ECE7_NOCAS</name>
<feature type="transmembrane region" description="Helical" evidence="5">
    <location>
        <begin position="81"/>
        <end position="105"/>
    </location>
</feature>
<feature type="transmembrane region" description="Helical" evidence="5">
    <location>
        <begin position="148"/>
        <end position="169"/>
    </location>
</feature>
<protein>
    <recommendedName>
        <fullName evidence="6">GtrA/DPMS transmembrane domain-containing protein</fullName>
    </recommendedName>
</protein>
<accession>U5ECE7</accession>
<evidence type="ECO:0000256" key="4">
    <source>
        <dbReference type="ARBA" id="ARBA00023136"/>
    </source>
</evidence>
<organism evidence="7 8">
    <name type="scientific">Nocardia asteroides NBRC 15531</name>
    <dbReference type="NCBI Taxonomy" id="1110697"/>
    <lineage>
        <taxon>Bacteria</taxon>
        <taxon>Bacillati</taxon>
        <taxon>Actinomycetota</taxon>
        <taxon>Actinomycetes</taxon>
        <taxon>Mycobacteriales</taxon>
        <taxon>Nocardiaceae</taxon>
        <taxon>Nocardia</taxon>
    </lineage>
</organism>
<feature type="transmembrane region" description="Helical" evidence="5">
    <location>
        <begin position="117"/>
        <end position="142"/>
    </location>
</feature>
<dbReference type="Pfam" id="PF04138">
    <property type="entry name" value="GtrA_DPMS_TM"/>
    <property type="match status" value="1"/>
</dbReference>
<evidence type="ECO:0000256" key="3">
    <source>
        <dbReference type="ARBA" id="ARBA00022989"/>
    </source>
</evidence>
<dbReference type="AlphaFoldDB" id="U5ECE7"/>
<dbReference type="EMBL" id="BAFO02000037">
    <property type="protein sequence ID" value="GAD87807.1"/>
    <property type="molecule type" value="Genomic_DNA"/>
</dbReference>
<evidence type="ECO:0000256" key="2">
    <source>
        <dbReference type="ARBA" id="ARBA00022692"/>
    </source>
</evidence>
<keyword evidence="3 5" id="KW-1133">Transmembrane helix</keyword>
<dbReference type="GO" id="GO:0016020">
    <property type="term" value="C:membrane"/>
    <property type="evidence" value="ECO:0007669"/>
    <property type="project" value="UniProtKB-SubCell"/>
</dbReference>
<evidence type="ECO:0000259" key="6">
    <source>
        <dbReference type="Pfam" id="PF04138"/>
    </source>
</evidence>
<gene>
    <name evidence="7" type="ORF">NCAST_37_01160</name>
</gene>
<proteinExistence type="predicted"/>
<keyword evidence="4 5" id="KW-0472">Membrane</keyword>
<dbReference type="Proteomes" id="UP000017048">
    <property type="component" value="Unassembled WGS sequence"/>
</dbReference>
<evidence type="ECO:0000256" key="5">
    <source>
        <dbReference type="SAM" id="Phobius"/>
    </source>
</evidence>
<feature type="transmembrane region" description="Helical" evidence="5">
    <location>
        <begin position="49"/>
        <end position="75"/>
    </location>
</feature>
<sequence>MPTAHLGVTSRWQADGVEQHAGVTDSIADRFTRWCEAVVARLPFGLDRIVPATLLGFGLINSFTFGVDLLLLTVLHTGFGVAVPVSISLAYVVAFGLAFVLNRTFNFHSHAPMGRQAVVYAVVVLVNYLAFILGVGSGLVALGVEYHLARLVAGACEAVYMYSAMRWIVFRRKRSAEPVAVGS</sequence>
<evidence type="ECO:0000256" key="1">
    <source>
        <dbReference type="ARBA" id="ARBA00004141"/>
    </source>
</evidence>
<comment type="caution">
    <text evidence="7">The sequence shown here is derived from an EMBL/GenBank/DDBJ whole genome shotgun (WGS) entry which is preliminary data.</text>
</comment>
<evidence type="ECO:0000313" key="7">
    <source>
        <dbReference type="EMBL" id="GAD87807.1"/>
    </source>
</evidence>
<feature type="domain" description="GtrA/DPMS transmembrane" evidence="6">
    <location>
        <begin position="57"/>
        <end position="170"/>
    </location>
</feature>
<comment type="subcellular location">
    <subcellularLocation>
        <location evidence="1">Membrane</location>
        <topology evidence="1">Multi-pass membrane protein</topology>
    </subcellularLocation>
</comment>
<keyword evidence="8" id="KW-1185">Reference proteome</keyword>
<reference evidence="7 8" key="1">
    <citation type="journal article" date="2014" name="BMC Genomics">
        <title>Genome based analysis of type-I polyketide synthase and nonribosomal peptide synthetase gene clusters in seven strains of five representative Nocardia species.</title>
        <authorList>
            <person name="Komaki H."/>
            <person name="Ichikawa N."/>
            <person name="Hosoyama A."/>
            <person name="Takahashi-Nakaguchi A."/>
            <person name="Matsuzawa T."/>
            <person name="Suzuki K."/>
            <person name="Fujita N."/>
            <person name="Gonoi T."/>
        </authorList>
    </citation>
    <scope>NUCLEOTIDE SEQUENCE [LARGE SCALE GENOMIC DNA]</scope>
    <source>
        <strain evidence="7 8">NBRC 15531</strain>
    </source>
</reference>
<keyword evidence="2 5" id="KW-0812">Transmembrane</keyword>
<dbReference type="eggNOG" id="COG2246">
    <property type="taxonomic scope" value="Bacteria"/>
</dbReference>
<dbReference type="InterPro" id="IPR007267">
    <property type="entry name" value="GtrA_DPMS_TM"/>
</dbReference>
<dbReference type="GO" id="GO:0000271">
    <property type="term" value="P:polysaccharide biosynthetic process"/>
    <property type="evidence" value="ECO:0007669"/>
    <property type="project" value="InterPro"/>
</dbReference>
<evidence type="ECO:0000313" key="8">
    <source>
        <dbReference type="Proteomes" id="UP000017048"/>
    </source>
</evidence>